<feature type="non-terminal residue" evidence="12">
    <location>
        <position position="1"/>
    </location>
</feature>
<evidence type="ECO:0000256" key="7">
    <source>
        <dbReference type="ARBA" id="ARBA00022833"/>
    </source>
</evidence>
<feature type="transmembrane region" description="Helical" evidence="10">
    <location>
        <begin position="27"/>
        <end position="46"/>
    </location>
</feature>
<keyword evidence="7 9" id="KW-0862">Zinc</keyword>
<evidence type="ECO:0000256" key="1">
    <source>
        <dbReference type="ARBA" id="ARBA00001947"/>
    </source>
</evidence>
<dbReference type="PANTHER" id="PTHR12147">
    <property type="entry name" value="METALLOPEPTIDASE M28 FAMILY MEMBER"/>
    <property type="match status" value="1"/>
</dbReference>
<evidence type="ECO:0000256" key="3">
    <source>
        <dbReference type="ARBA" id="ARBA00022670"/>
    </source>
</evidence>
<keyword evidence="5" id="KW-0732">Signal</keyword>
<dbReference type="Gene3D" id="3.40.630.10">
    <property type="entry name" value="Zn peptidases"/>
    <property type="match status" value="1"/>
</dbReference>
<dbReference type="EMBL" id="JADGKB010000051">
    <property type="protein sequence ID" value="KAJ3256382.1"/>
    <property type="molecule type" value="Genomic_DNA"/>
</dbReference>
<evidence type="ECO:0000256" key="10">
    <source>
        <dbReference type="SAM" id="Phobius"/>
    </source>
</evidence>
<keyword evidence="10" id="KW-0812">Transmembrane</keyword>
<dbReference type="GO" id="GO:0006508">
    <property type="term" value="P:proteolysis"/>
    <property type="evidence" value="ECO:0007669"/>
    <property type="project" value="UniProtKB-KW"/>
</dbReference>
<evidence type="ECO:0000259" key="11">
    <source>
        <dbReference type="Pfam" id="PF04389"/>
    </source>
</evidence>
<comment type="cofactor">
    <cofactor evidence="1">
        <name>Zn(2+)</name>
        <dbReference type="ChEBI" id="CHEBI:29105"/>
    </cofactor>
</comment>
<organism evidence="12 13">
    <name type="scientific">Boothiomyces macroporosus</name>
    <dbReference type="NCBI Taxonomy" id="261099"/>
    <lineage>
        <taxon>Eukaryota</taxon>
        <taxon>Fungi</taxon>
        <taxon>Fungi incertae sedis</taxon>
        <taxon>Chytridiomycota</taxon>
        <taxon>Chytridiomycota incertae sedis</taxon>
        <taxon>Chytridiomycetes</taxon>
        <taxon>Rhizophydiales</taxon>
        <taxon>Terramycetaceae</taxon>
        <taxon>Boothiomyces</taxon>
    </lineage>
</organism>
<keyword evidence="10" id="KW-0472">Membrane</keyword>
<evidence type="ECO:0000256" key="4">
    <source>
        <dbReference type="ARBA" id="ARBA00022723"/>
    </source>
</evidence>
<dbReference type="SUPFAM" id="SSF53187">
    <property type="entry name" value="Zn-dependent exopeptidases"/>
    <property type="match status" value="1"/>
</dbReference>
<reference evidence="12" key="1">
    <citation type="submission" date="2020-05" db="EMBL/GenBank/DDBJ databases">
        <title>Phylogenomic resolution of chytrid fungi.</title>
        <authorList>
            <person name="Stajich J.E."/>
            <person name="Amses K."/>
            <person name="Simmons R."/>
            <person name="Seto K."/>
            <person name="Myers J."/>
            <person name="Bonds A."/>
            <person name="Quandt C.A."/>
            <person name="Barry K."/>
            <person name="Liu P."/>
            <person name="Grigoriev I."/>
            <person name="Longcore J.E."/>
            <person name="James T.Y."/>
        </authorList>
    </citation>
    <scope>NUCLEOTIDE SEQUENCE</scope>
    <source>
        <strain evidence="12">PLAUS21</strain>
    </source>
</reference>
<gene>
    <name evidence="12" type="primary">LAP1_3</name>
    <name evidence="12" type="ORF">HK103_005511</name>
</gene>
<proteinExistence type="inferred from homology"/>
<dbReference type="InterPro" id="IPR007484">
    <property type="entry name" value="Peptidase_M28"/>
</dbReference>
<comment type="caution">
    <text evidence="12">The sequence shown here is derived from an EMBL/GenBank/DDBJ whole genome shotgun (WGS) entry which is preliminary data.</text>
</comment>
<keyword evidence="10" id="KW-1133">Transmembrane helix</keyword>
<dbReference type="PANTHER" id="PTHR12147:SF56">
    <property type="entry name" value="AMINOPEPTIDASE YDR415C-RELATED"/>
    <property type="match status" value="1"/>
</dbReference>
<dbReference type="GO" id="GO:0046872">
    <property type="term" value="F:metal ion binding"/>
    <property type="evidence" value="ECO:0007669"/>
    <property type="project" value="UniProtKB-KW"/>
</dbReference>
<evidence type="ECO:0000313" key="12">
    <source>
        <dbReference type="EMBL" id="KAJ3256382.1"/>
    </source>
</evidence>
<dbReference type="EC" id="3.4.-.-" evidence="9"/>
<evidence type="ECO:0000256" key="9">
    <source>
        <dbReference type="RuleBase" id="RU361240"/>
    </source>
</evidence>
<keyword evidence="2 12" id="KW-0031">Aminopeptidase</keyword>
<accession>A0AAD5Y399</accession>
<evidence type="ECO:0000256" key="2">
    <source>
        <dbReference type="ARBA" id="ARBA00022438"/>
    </source>
</evidence>
<dbReference type="AlphaFoldDB" id="A0AAD5Y399"/>
<keyword evidence="6 9" id="KW-0378">Hydrolase</keyword>
<evidence type="ECO:0000313" key="13">
    <source>
        <dbReference type="Proteomes" id="UP001210925"/>
    </source>
</evidence>
<feature type="domain" description="Peptidase M28" evidence="11">
    <location>
        <begin position="150"/>
        <end position="365"/>
    </location>
</feature>
<dbReference type="InterPro" id="IPR045175">
    <property type="entry name" value="M28_fam"/>
</dbReference>
<name>A0AAD5Y399_9FUNG</name>
<sequence>AVTQKVNDTERISENYKYRRERERSQMNAITLALAISSIVAVPPWVKKTDFKNFDRIERFSAPTAISSFPTKLSQQTLVNSYINQIQIDNLKAHVNKLTSFPERYYQSQNGADAATWLYNEVVNLAKSASPKVKLTVKYFQHSQWTQPSVIARLEPVTSTGPGDIIITGTHFDTASYDIGGGSGDISRPNPAADDCASGSSVIAETLRILVAQNFVPKRPIEFHWYAAEEEGLLGSDEVANDYASRQVPVFTYLNLDQSGYVQPGATPGIGIITDYTTSDATNFLTQTVKTYTTVTRTGTFQCGYECTDNAAWYDAGYNSALAFEAPTNSEAFPYNDQVNYDGTFLDTIDNVSFDHVAQFVRNTLGFVVELSLAP</sequence>
<keyword evidence="13" id="KW-1185">Reference proteome</keyword>
<evidence type="ECO:0000256" key="5">
    <source>
        <dbReference type="ARBA" id="ARBA00022729"/>
    </source>
</evidence>
<dbReference type="GO" id="GO:0008235">
    <property type="term" value="F:metalloexopeptidase activity"/>
    <property type="evidence" value="ECO:0007669"/>
    <property type="project" value="InterPro"/>
</dbReference>
<keyword evidence="3 9" id="KW-0645">Protease</keyword>
<evidence type="ECO:0000256" key="8">
    <source>
        <dbReference type="ARBA" id="ARBA00043962"/>
    </source>
</evidence>
<protein>
    <recommendedName>
        <fullName evidence="9">Peptide hydrolase</fullName>
        <ecNumber evidence="9">3.4.-.-</ecNumber>
    </recommendedName>
</protein>
<keyword evidence="4 9" id="KW-0479">Metal-binding</keyword>
<evidence type="ECO:0000256" key="6">
    <source>
        <dbReference type="ARBA" id="ARBA00022801"/>
    </source>
</evidence>
<dbReference type="Pfam" id="PF04389">
    <property type="entry name" value="Peptidase_M28"/>
    <property type="match status" value="1"/>
</dbReference>
<comment type="similarity">
    <text evidence="8">Belongs to the peptidase M28 family. M28E subfamily.</text>
</comment>
<dbReference type="GO" id="GO:0004177">
    <property type="term" value="F:aminopeptidase activity"/>
    <property type="evidence" value="ECO:0007669"/>
    <property type="project" value="UniProtKB-KW"/>
</dbReference>
<dbReference type="Proteomes" id="UP001210925">
    <property type="component" value="Unassembled WGS sequence"/>
</dbReference>